<dbReference type="Proteomes" id="UP001054945">
    <property type="component" value="Unassembled WGS sequence"/>
</dbReference>
<reference evidence="1 2" key="1">
    <citation type="submission" date="2021-06" db="EMBL/GenBank/DDBJ databases">
        <title>Caerostris extrusa draft genome.</title>
        <authorList>
            <person name="Kono N."/>
            <person name="Arakawa K."/>
        </authorList>
    </citation>
    <scope>NUCLEOTIDE SEQUENCE [LARGE SCALE GENOMIC DNA]</scope>
</reference>
<organism evidence="1 2">
    <name type="scientific">Caerostris extrusa</name>
    <name type="common">Bark spider</name>
    <name type="synonym">Caerostris bankana</name>
    <dbReference type="NCBI Taxonomy" id="172846"/>
    <lineage>
        <taxon>Eukaryota</taxon>
        <taxon>Metazoa</taxon>
        <taxon>Ecdysozoa</taxon>
        <taxon>Arthropoda</taxon>
        <taxon>Chelicerata</taxon>
        <taxon>Arachnida</taxon>
        <taxon>Araneae</taxon>
        <taxon>Araneomorphae</taxon>
        <taxon>Entelegynae</taxon>
        <taxon>Araneoidea</taxon>
        <taxon>Araneidae</taxon>
        <taxon>Caerostris</taxon>
    </lineage>
</organism>
<gene>
    <name evidence="1" type="ORF">CEXT_229851</name>
</gene>
<sequence length="80" mass="8562">MDGSSIVCSGELLAYLILAKRAYIVSNQVTPQVVKFSDNLPNSTPGYSKLRRVATNSLSSVASIFQTLPTASDANESPRN</sequence>
<evidence type="ECO:0000313" key="2">
    <source>
        <dbReference type="Proteomes" id="UP001054945"/>
    </source>
</evidence>
<dbReference type="EMBL" id="BPLR01002461">
    <property type="protein sequence ID" value="GIX73987.1"/>
    <property type="molecule type" value="Genomic_DNA"/>
</dbReference>
<evidence type="ECO:0000313" key="1">
    <source>
        <dbReference type="EMBL" id="GIX73987.1"/>
    </source>
</evidence>
<accession>A0AAV4MN68</accession>
<keyword evidence="2" id="KW-1185">Reference proteome</keyword>
<protein>
    <submittedName>
        <fullName evidence="1">Uncharacterized protein</fullName>
    </submittedName>
</protein>
<name>A0AAV4MN68_CAEEX</name>
<comment type="caution">
    <text evidence="1">The sequence shown here is derived from an EMBL/GenBank/DDBJ whole genome shotgun (WGS) entry which is preliminary data.</text>
</comment>
<proteinExistence type="predicted"/>
<dbReference type="AlphaFoldDB" id="A0AAV4MN68"/>